<name>A0ABZ1JPG1_9ACTN</name>
<evidence type="ECO:0008006" key="3">
    <source>
        <dbReference type="Google" id="ProtNLM"/>
    </source>
</evidence>
<reference evidence="1" key="1">
    <citation type="submission" date="2022-10" db="EMBL/GenBank/DDBJ databases">
        <title>The complete genomes of actinobacterial strains from the NBC collection.</title>
        <authorList>
            <person name="Joergensen T.S."/>
            <person name="Alvarez Arevalo M."/>
            <person name="Sterndorff E.B."/>
            <person name="Faurdal D."/>
            <person name="Vuksanovic O."/>
            <person name="Mourched A.-S."/>
            <person name="Charusanti P."/>
            <person name="Shaw S."/>
            <person name="Blin K."/>
            <person name="Weber T."/>
        </authorList>
    </citation>
    <scope>NUCLEOTIDE SEQUENCE</scope>
    <source>
        <strain evidence="1">NBC_00189</strain>
    </source>
</reference>
<accession>A0ABZ1JPG1</accession>
<evidence type="ECO:0000313" key="2">
    <source>
        <dbReference type="Proteomes" id="UP001432166"/>
    </source>
</evidence>
<organism evidence="1 2">
    <name type="scientific">Streptomyces tauricus</name>
    <dbReference type="NCBI Taxonomy" id="68274"/>
    <lineage>
        <taxon>Bacteria</taxon>
        <taxon>Bacillati</taxon>
        <taxon>Actinomycetota</taxon>
        <taxon>Actinomycetes</taxon>
        <taxon>Kitasatosporales</taxon>
        <taxon>Streptomycetaceae</taxon>
        <taxon>Streptomyces</taxon>
        <taxon>Streptomyces aurantiacus group</taxon>
    </lineage>
</organism>
<keyword evidence="2" id="KW-1185">Reference proteome</keyword>
<sequence>MKTCRRFNTVRARYEREIRFTLAHSDRHRGKPSAKLSAKRAVSTKQQMARALSHHVERCPECG</sequence>
<protein>
    <recommendedName>
        <fullName evidence="3">Transposase</fullName>
    </recommendedName>
</protein>
<evidence type="ECO:0000313" key="1">
    <source>
        <dbReference type="EMBL" id="WTP53523.1"/>
    </source>
</evidence>
<proteinExistence type="predicted"/>
<dbReference type="EMBL" id="CP108133">
    <property type="protein sequence ID" value="WTP53523.1"/>
    <property type="molecule type" value="Genomic_DNA"/>
</dbReference>
<gene>
    <name evidence="1" type="ORF">OG288_37515</name>
</gene>
<dbReference type="Proteomes" id="UP001432166">
    <property type="component" value="Chromosome"/>
</dbReference>